<dbReference type="PRINTS" id="PR00095">
    <property type="entry name" value="ANTSNTHASEI"/>
</dbReference>
<evidence type="ECO:0000259" key="1">
    <source>
        <dbReference type="Pfam" id="PF00425"/>
    </source>
</evidence>
<dbReference type="Pfam" id="PF00425">
    <property type="entry name" value="Chorismate_bind"/>
    <property type="match status" value="1"/>
</dbReference>
<feature type="domain" description="Anthranilate synthase component I N-terminal" evidence="2">
    <location>
        <begin position="52"/>
        <end position="186"/>
    </location>
</feature>
<dbReference type="Gene3D" id="3.60.120.10">
    <property type="entry name" value="Anthranilate synthase"/>
    <property type="match status" value="1"/>
</dbReference>
<gene>
    <name evidence="3" type="ORF">BCV69DRAFT_283631</name>
</gene>
<evidence type="ECO:0000259" key="2">
    <source>
        <dbReference type="Pfam" id="PF04715"/>
    </source>
</evidence>
<feature type="domain" description="Chorismate-utilising enzyme C-terminal" evidence="1">
    <location>
        <begin position="272"/>
        <end position="526"/>
    </location>
</feature>
<dbReference type="InterPro" id="IPR019999">
    <property type="entry name" value="Anth_synth_I-like"/>
</dbReference>
<evidence type="ECO:0000313" key="3">
    <source>
        <dbReference type="EMBL" id="PWN20097.1"/>
    </source>
</evidence>
<dbReference type="Proteomes" id="UP000245942">
    <property type="component" value="Unassembled WGS sequence"/>
</dbReference>
<organism evidence="3 4">
    <name type="scientific">Pseudomicrostroma glucosiphilum</name>
    <dbReference type="NCBI Taxonomy" id="1684307"/>
    <lineage>
        <taxon>Eukaryota</taxon>
        <taxon>Fungi</taxon>
        <taxon>Dikarya</taxon>
        <taxon>Basidiomycota</taxon>
        <taxon>Ustilaginomycotina</taxon>
        <taxon>Exobasidiomycetes</taxon>
        <taxon>Microstromatales</taxon>
        <taxon>Microstromatales incertae sedis</taxon>
        <taxon>Pseudomicrostroma</taxon>
    </lineage>
</organism>
<dbReference type="InterPro" id="IPR005801">
    <property type="entry name" value="ADC_synthase"/>
</dbReference>
<evidence type="ECO:0000313" key="4">
    <source>
        <dbReference type="Proteomes" id="UP000245942"/>
    </source>
</evidence>
<dbReference type="GeneID" id="37014512"/>
<dbReference type="PANTHER" id="PTHR11236:SF9">
    <property type="entry name" value="ANTHRANILATE SYNTHASE COMPONENT 1"/>
    <property type="match status" value="1"/>
</dbReference>
<protein>
    <submittedName>
        <fullName evidence="3">Putative TRP2-anthranilate synthase component I</fullName>
    </submittedName>
</protein>
<name>A0A316U4B8_9BASI</name>
<sequence>MTHMQLSDSYQFQPAPSPSLAEVTSLLLGGDGTSSQTSKGNTVPVYVTIPADLITPVMAYLRLTKGAQKDCRSFLCESVTGGEKIGRYSFVGANPYKVIRSGPLPGMDVQGDPLKAVEAELQDIQYVALPELPKFTGGAMGYLAYDCIQHFEPVTKTTLKDNLGIPESVWMFCDEVIIFDHIYQNIKVVSHVALPRARASQHSNGSAASSSSAAAAAAAAAAATPELVSSLYAAASQRVWNLLSVITSDHTPLPYQPKITGDHAAVSNVGKAGYEGFVTALRKHIVAGEIIQAVPSQRLAKKTELHPFNVYRHLRQVNPSPYMFYLNVGDDCEIVGASPETLCKVEANKVSVHAIAGTVKRGATAEEDERLGKELQGSDKDKAEHVMLVDLARNDVSRVCDPRTTTVETFMQIEKFSHVIHLTSKITGMLRAGKNRFDALRSIFPAGTVSGAPKIRAIELVSSLEQETRGVYAGAVGHIDYASSEMDVCIAIRTMLFTKGTAYLQAGGGIVYDSVEEDEYIETINKLGANVRTLQRAEEYYRRLQEQE</sequence>
<dbReference type="STRING" id="1684307.A0A316U4B8"/>
<dbReference type="GO" id="GO:0000162">
    <property type="term" value="P:L-tryptophan biosynthetic process"/>
    <property type="evidence" value="ECO:0007669"/>
    <property type="project" value="TreeGrafter"/>
</dbReference>
<dbReference type="OrthoDB" id="1865897at2759"/>
<dbReference type="EMBL" id="KZ819329">
    <property type="protein sequence ID" value="PWN20097.1"/>
    <property type="molecule type" value="Genomic_DNA"/>
</dbReference>
<dbReference type="InterPro" id="IPR006805">
    <property type="entry name" value="Anth_synth_I_N"/>
</dbReference>
<accession>A0A316U4B8</accession>
<dbReference type="AlphaFoldDB" id="A0A316U4B8"/>
<dbReference type="RefSeq" id="XP_025347257.1">
    <property type="nucleotide sequence ID" value="XM_025492778.1"/>
</dbReference>
<reference evidence="3 4" key="1">
    <citation type="journal article" date="2018" name="Mol. Biol. Evol.">
        <title>Broad Genomic Sampling Reveals a Smut Pathogenic Ancestry of the Fungal Clade Ustilaginomycotina.</title>
        <authorList>
            <person name="Kijpornyongpan T."/>
            <person name="Mondo S.J."/>
            <person name="Barry K."/>
            <person name="Sandor L."/>
            <person name="Lee J."/>
            <person name="Lipzen A."/>
            <person name="Pangilinan J."/>
            <person name="LaButti K."/>
            <person name="Hainaut M."/>
            <person name="Henrissat B."/>
            <person name="Grigoriev I.V."/>
            <person name="Spatafora J.W."/>
            <person name="Aime M.C."/>
        </authorList>
    </citation>
    <scope>NUCLEOTIDE SEQUENCE [LARGE SCALE GENOMIC DNA]</scope>
    <source>
        <strain evidence="3 4">MCA 4718</strain>
    </source>
</reference>
<keyword evidence="4" id="KW-1185">Reference proteome</keyword>
<dbReference type="PANTHER" id="PTHR11236">
    <property type="entry name" value="AMINOBENZOATE/ANTHRANILATE SYNTHASE"/>
    <property type="match status" value="1"/>
</dbReference>
<dbReference type="Pfam" id="PF04715">
    <property type="entry name" value="Anth_synt_I_N"/>
    <property type="match status" value="1"/>
</dbReference>
<dbReference type="SUPFAM" id="SSF56322">
    <property type="entry name" value="ADC synthase"/>
    <property type="match status" value="1"/>
</dbReference>
<proteinExistence type="predicted"/>
<dbReference type="InterPro" id="IPR015890">
    <property type="entry name" value="Chorismate_C"/>
</dbReference>